<evidence type="ECO:0000256" key="5">
    <source>
        <dbReference type="ARBA" id="ARBA00023004"/>
    </source>
</evidence>
<dbReference type="PANTHER" id="PTHR11431">
    <property type="entry name" value="FERRITIN"/>
    <property type="match status" value="1"/>
</dbReference>
<keyword evidence="5 7" id="KW-0408">Iron</keyword>
<organism evidence="10 11">
    <name type="scientific">Candidatus Cryptobacteroides avistercoris</name>
    <dbReference type="NCBI Taxonomy" id="2840758"/>
    <lineage>
        <taxon>Bacteria</taxon>
        <taxon>Pseudomonadati</taxon>
        <taxon>Bacteroidota</taxon>
        <taxon>Bacteroidia</taxon>
        <taxon>Bacteroidales</taxon>
        <taxon>Candidatus Cryptobacteroides</taxon>
    </lineage>
</organism>
<evidence type="ECO:0000256" key="7">
    <source>
        <dbReference type="PIRSR" id="PIRSR601519-1"/>
    </source>
</evidence>
<reference evidence="10" key="2">
    <citation type="journal article" date="2021" name="PeerJ">
        <title>Extensive microbial diversity within the chicken gut microbiome revealed by metagenomics and culture.</title>
        <authorList>
            <person name="Gilroy R."/>
            <person name="Ravi A."/>
            <person name="Getino M."/>
            <person name="Pursley I."/>
            <person name="Horton D.L."/>
            <person name="Alikhan N.F."/>
            <person name="Baker D."/>
            <person name="Gharbi K."/>
            <person name="Hall N."/>
            <person name="Watson M."/>
            <person name="Adriaenssens E.M."/>
            <person name="Foster-Nyarko E."/>
            <person name="Jarju S."/>
            <person name="Secka A."/>
            <person name="Antonio M."/>
            <person name="Oren A."/>
            <person name="Chaudhuri R.R."/>
            <person name="La Ragione R."/>
            <person name="Hildebrand F."/>
            <person name="Pallen M.J."/>
        </authorList>
    </citation>
    <scope>NUCLEOTIDE SEQUENCE</scope>
    <source>
        <strain evidence="10">B3-1481</strain>
    </source>
</reference>
<dbReference type="GO" id="GO:0005829">
    <property type="term" value="C:cytosol"/>
    <property type="evidence" value="ECO:0007669"/>
    <property type="project" value="TreeGrafter"/>
</dbReference>
<dbReference type="GO" id="GO:0008199">
    <property type="term" value="F:ferric iron binding"/>
    <property type="evidence" value="ECO:0007669"/>
    <property type="project" value="InterPro"/>
</dbReference>
<feature type="binding site" evidence="7">
    <location>
        <position position="53"/>
    </location>
    <ligand>
        <name>Fe cation</name>
        <dbReference type="ChEBI" id="CHEBI:24875"/>
        <label>1</label>
    </ligand>
</feature>
<dbReference type="PANTHER" id="PTHR11431:SF127">
    <property type="entry name" value="BACTERIAL NON-HEME FERRITIN"/>
    <property type="match status" value="1"/>
</dbReference>
<dbReference type="InterPro" id="IPR012347">
    <property type="entry name" value="Ferritin-like"/>
</dbReference>
<keyword evidence="4" id="KW-0560">Oxidoreductase</keyword>
<comment type="subcellular location">
    <subcellularLocation>
        <location evidence="8">Cytoplasm</location>
    </subcellularLocation>
</comment>
<evidence type="ECO:0000256" key="6">
    <source>
        <dbReference type="ARBA" id="ARBA00054546"/>
    </source>
</evidence>
<dbReference type="GO" id="GO:0006826">
    <property type="term" value="P:iron ion transport"/>
    <property type="evidence" value="ECO:0007669"/>
    <property type="project" value="InterPro"/>
</dbReference>
<dbReference type="GO" id="GO:0008198">
    <property type="term" value="F:ferrous iron binding"/>
    <property type="evidence" value="ECO:0007669"/>
    <property type="project" value="TreeGrafter"/>
</dbReference>
<comment type="function">
    <text evidence="8">Iron-storage protein.</text>
</comment>
<dbReference type="InterPro" id="IPR041719">
    <property type="entry name" value="Ferritin_prok"/>
</dbReference>
<feature type="domain" description="Ferritin-like diiron" evidence="9">
    <location>
        <begin position="1"/>
        <end position="145"/>
    </location>
</feature>
<evidence type="ECO:0000256" key="8">
    <source>
        <dbReference type="RuleBase" id="RU361145"/>
    </source>
</evidence>
<comment type="similarity">
    <text evidence="1 8">Belongs to the ferritin family. Prokaryotic subfamily.</text>
</comment>
<dbReference type="AlphaFoldDB" id="A0A9D9IY33"/>
<dbReference type="CDD" id="cd01055">
    <property type="entry name" value="Nonheme_Ferritin"/>
    <property type="match status" value="1"/>
</dbReference>
<dbReference type="GO" id="GO:0042802">
    <property type="term" value="F:identical protein binding"/>
    <property type="evidence" value="ECO:0007669"/>
    <property type="project" value="UniProtKB-ARBA"/>
</dbReference>
<dbReference type="GO" id="GO:0006879">
    <property type="term" value="P:intracellular iron ion homeostasis"/>
    <property type="evidence" value="ECO:0007669"/>
    <property type="project" value="UniProtKB-KW"/>
</dbReference>
<feature type="binding site" evidence="7">
    <location>
        <position position="17"/>
    </location>
    <ligand>
        <name>Fe cation</name>
        <dbReference type="ChEBI" id="CHEBI:24875"/>
        <label>1</label>
    </ligand>
</feature>
<keyword evidence="3 7" id="KW-0479">Metal-binding</keyword>
<keyword evidence="2 8" id="KW-0409">Iron storage</keyword>
<proteinExistence type="inferred from homology"/>
<name>A0A9D9IY33_9BACT</name>
<evidence type="ECO:0000259" key="9">
    <source>
        <dbReference type="PROSITE" id="PS50905"/>
    </source>
</evidence>
<dbReference type="SUPFAM" id="SSF47240">
    <property type="entry name" value="Ferritin-like"/>
    <property type="match status" value="1"/>
</dbReference>
<sequence>MISKKLEKAINDQITAELWSSQLYLQMSLFLKHEGWEGSAHWMGMQAGEEREHALSMANYLIKRGGEVKLAKIDEVPCGWDNLLEVFKAVYKHECHVSELIDELVDLASAEKDKATQDFLWGFVREQVEEEATASGIVDSLKRAGENNYIVVDRELGSRK</sequence>
<gene>
    <name evidence="10" type="ORF">IAB76_00495</name>
</gene>
<feature type="binding site" evidence="7">
    <location>
        <position position="127"/>
    </location>
    <ligand>
        <name>Fe cation</name>
        <dbReference type="ChEBI" id="CHEBI:24875"/>
        <label>1</label>
    </ligand>
</feature>
<feature type="binding site" evidence="7">
    <location>
        <position position="50"/>
    </location>
    <ligand>
        <name>Fe cation</name>
        <dbReference type="ChEBI" id="CHEBI:24875"/>
        <label>1</label>
    </ligand>
</feature>
<dbReference type="InterPro" id="IPR009078">
    <property type="entry name" value="Ferritin-like_SF"/>
</dbReference>
<protein>
    <recommendedName>
        <fullName evidence="8">Ferritin</fullName>
        <ecNumber evidence="8">1.16.3.2</ecNumber>
    </recommendedName>
</protein>
<reference evidence="10" key="1">
    <citation type="submission" date="2020-10" db="EMBL/GenBank/DDBJ databases">
        <authorList>
            <person name="Gilroy R."/>
        </authorList>
    </citation>
    <scope>NUCLEOTIDE SEQUENCE</scope>
    <source>
        <strain evidence="10">B3-1481</strain>
    </source>
</reference>
<dbReference type="Proteomes" id="UP000823769">
    <property type="component" value="Unassembled WGS sequence"/>
</dbReference>
<evidence type="ECO:0000313" key="10">
    <source>
        <dbReference type="EMBL" id="MBO8479578.1"/>
    </source>
</evidence>
<dbReference type="InterPro" id="IPR009040">
    <property type="entry name" value="Ferritin-like_diiron"/>
</dbReference>
<dbReference type="EC" id="1.16.3.2" evidence="8"/>
<evidence type="ECO:0000256" key="4">
    <source>
        <dbReference type="ARBA" id="ARBA00023002"/>
    </source>
</evidence>
<dbReference type="Gene3D" id="1.20.1260.10">
    <property type="match status" value="1"/>
</dbReference>
<dbReference type="GO" id="GO:0004322">
    <property type="term" value="F:ferroxidase activity"/>
    <property type="evidence" value="ECO:0007669"/>
    <property type="project" value="TreeGrafter"/>
</dbReference>
<evidence type="ECO:0000313" key="11">
    <source>
        <dbReference type="Proteomes" id="UP000823769"/>
    </source>
</evidence>
<evidence type="ECO:0000256" key="3">
    <source>
        <dbReference type="ARBA" id="ARBA00022723"/>
    </source>
</evidence>
<dbReference type="Pfam" id="PF00210">
    <property type="entry name" value="Ferritin"/>
    <property type="match status" value="1"/>
</dbReference>
<keyword evidence="8" id="KW-0963">Cytoplasm</keyword>
<dbReference type="PROSITE" id="PS50905">
    <property type="entry name" value="FERRITIN_LIKE"/>
    <property type="match status" value="1"/>
</dbReference>
<evidence type="ECO:0000256" key="2">
    <source>
        <dbReference type="ARBA" id="ARBA00022434"/>
    </source>
</evidence>
<dbReference type="EMBL" id="JADILW010000007">
    <property type="protein sequence ID" value="MBO8479578.1"/>
    <property type="molecule type" value="Genomic_DNA"/>
</dbReference>
<feature type="binding site" evidence="7">
    <location>
        <position position="94"/>
    </location>
    <ligand>
        <name>Fe cation</name>
        <dbReference type="ChEBI" id="CHEBI:24875"/>
        <label>1</label>
    </ligand>
</feature>
<accession>A0A9D9IY33</accession>
<dbReference type="InterPro" id="IPR001519">
    <property type="entry name" value="Ferritin"/>
</dbReference>
<comment type="function">
    <text evidence="6">May alleviate iron toxicity in the presence of oxygen.</text>
</comment>
<comment type="caution">
    <text evidence="10">The sequence shown here is derived from an EMBL/GenBank/DDBJ whole genome shotgun (WGS) entry which is preliminary data.</text>
</comment>
<evidence type="ECO:0000256" key="1">
    <source>
        <dbReference type="ARBA" id="ARBA00006950"/>
    </source>
</evidence>
<dbReference type="FunFam" id="1.20.1260.10:FF:000001">
    <property type="entry name" value="Non-heme ferritin"/>
    <property type="match status" value="1"/>
</dbReference>
<comment type="catalytic activity">
    <reaction evidence="8">
        <text>4 Fe(2+) + O2 + 6 H2O = 4 iron(III) oxide-hydroxide + 12 H(+)</text>
        <dbReference type="Rhea" id="RHEA:11972"/>
        <dbReference type="ChEBI" id="CHEBI:15377"/>
        <dbReference type="ChEBI" id="CHEBI:15378"/>
        <dbReference type="ChEBI" id="CHEBI:15379"/>
        <dbReference type="ChEBI" id="CHEBI:29033"/>
        <dbReference type="ChEBI" id="CHEBI:78619"/>
        <dbReference type="EC" id="1.16.3.2"/>
    </reaction>
</comment>
<dbReference type="InterPro" id="IPR008331">
    <property type="entry name" value="Ferritin_DPS_dom"/>
</dbReference>